<evidence type="ECO:0000313" key="12">
    <source>
        <dbReference type="Proteomes" id="UP000540762"/>
    </source>
</evidence>
<dbReference type="Proteomes" id="UP000540762">
    <property type="component" value="Unassembled WGS sequence"/>
</dbReference>
<dbReference type="AlphaFoldDB" id="A0A7K7M8J1"/>
<evidence type="ECO:0000256" key="9">
    <source>
        <dbReference type="SAM" id="Phobius"/>
    </source>
</evidence>
<comment type="caution">
    <text evidence="11">The sequence shown here is derived from an EMBL/GenBank/DDBJ whole genome shotgun (WGS) entry which is preliminary data.</text>
</comment>
<feature type="compositionally biased region" description="Basic and acidic residues" evidence="8">
    <location>
        <begin position="965"/>
        <end position="975"/>
    </location>
</feature>
<feature type="non-terminal residue" evidence="11">
    <location>
        <position position="1088"/>
    </location>
</feature>
<keyword evidence="5" id="KW-0029">Amino-acid transport</keyword>
<evidence type="ECO:0000256" key="1">
    <source>
        <dbReference type="ARBA" id="ARBA00004141"/>
    </source>
</evidence>
<evidence type="ECO:0000256" key="2">
    <source>
        <dbReference type="ARBA" id="ARBA00008066"/>
    </source>
</evidence>
<feature type="transmembrane region" description="Helical" evidence="9">
    <location>
        <begin position="289"/>
        <end position="307"/>
    </location>
</feature>
<feature type="domain" description="Amino acid transporter transmembrane" evidence="10">
    <location>
        <begin position="1"/>
        <end position="358"/>
    </location>
</feature>
<feature type="compositionally biased region" description="Acidic residues" evidence="8">
    <location>
        <begin position="1021"/>
        <end position="1031"/>
    </location>
</feature>
<accession>A0A7K7M8J1</accession>
<evidence type="ECO:0000256" key="3">
    <source>
        <dbReference type="ARBA" id="ARBA00022448"/>
    </source>
</evidence>
<comment type="subcellular location">
    <subcellularLocation>
        <location evidence="1">Membrane</location>
        <topology evidence="1">Multi-pass membrane protein</topology>
    </subcellularLocation>
</comment>
<feature type="transmembrane region" description="Helical" evidence="9">
    <location>
        <begin position="91"/>
        <end position="109"/>
    </location>
</feature>
<feature type="compositionally biased region" description="Basic and acidic residues" evidence="8">
    <location>
        <begin position="592"/>
        <end position="639"/>
    </location>
</feature>
<feature type="transmembrane region" description="Helical" evidence="9">
    <location>
        <begin position="313"/>
        <end position="334"/>
    </location>
</feature>
<feature type="compositionally biased region" description="Basic and acidic residues" evidence="8">
    <location>
        <begin position="553"/>
        <end position="566"/>
    </location>
</feature>
<organism evidence="11 12">
    <name type="scientific">Brachypodius melanocephalos</name>
    <name type="common">black-headed bulbul</name>
    <dbReference type="NCBI Taxonomy" id="3235156"/>
    <lineage>
        <taxon>Eukaryota</taxon>
        <taxon>Metazoa</taxon>
        <taxon>Chordata</taxon>
        <taxon>Craniata</taxon>
        <taxon>Vertebrata</taxon>
        <taxon>Euteleostomi</taxon>
        <taxon>Archelosauria</taxon>
        <taxon>Archosauria</taxon>
        <taxon>Dinosauria</taxon>
        <taxon>Saurischia</taxon>
        <taxon>Theropoda</taxon>
        <taxon>Coelurosauria</taxon>
        <taxon>Aves</taxon>
        <taxon>Neognathae</taxon>
        <taxon>Neoaves</taxon>
        <taxon>Telluraves</taxon>
        <taxon>Australaves</taxon>
        <taxon>Passeriformes</taxon>
        <taxon>Sylvioidea</taxon>
        <taxon>Pycnonotidae</taxon>
        <taxon>Brachypodius</taxon>
    </lineage>
</organism>
<dbReference type="GO" id="GO:0015179">
    <property type="term" value="F:L-amino acid transmembrane transporter activity"/>
    <property type="evidence" value="ECO:0007669"/>
    <property type="project" value="TreeGrafter"/>
</dbReference>
<feature type="compositionally biased region" description="Basic and acidic residues" evidence="8">
    <location>
        <begin position="461"/>
        <end position="487"/>
    </location>
</feature>
<feature type="compositionally biased region" description="Basic and acidic residues" evidence="8">
    <location>
        <begin position="498"/>
        <end position="510"/>
    </location>
</feature>
<dbReference type="GO" id="GO:0016020">
    <property type="term" value="C:membrane"/>
    <property type="evidence" value="ECO:0007669"/>
    <property type="project" value="UniProtKB-SubCell"/>
</dbReference>
<evidence type="ECO:0000256" key="6">
    <source>
        <dbReference type="ARBA" id="ARBA00022989"/>
    </source>
</evidence>
<keyword evidence="6 9" id="KW-1133">Transmembrane helix</keyword>
<feature type="compositionally biased region" description="Basic and acidic residues" evidence="8">
    <location>
        <begin position="823"/>
        <end position="842"/>
    </location>
</feature>
<feature type="transmembrane region" description="Helical" evidence="9">
    <location>
        <begin position="121"/>
        <end position="141"/>
    </location>
</feature>
<evidence type="ECO:0000256" key="7">
    <source>
        <dbReference type="ARBA" id="ARBA00023136"/>
    </source>
</evidence>
<sequence>QCGILLGAVLLIFCSWMTHQSCMFLVKSANLSKRRTYPGLAFHAYGKAGKMLVETSMIGLMLGTCIAFYVVIGDLGSNFFAQMLGLQVSGAFRIVLLFAVSLCIVLPLSLQRNMMASIQSFSAMALIFYSVFMFVVVVSSFNHGLFSGQWLQRVSYMRWEGIFRCIPIFGMSFACQSQVLPTYDSLDEPSVKIMSSIFASSLNVVTTFYIMVGFFGYVSYTEAIAGNVLMNFPSNVVTEMIRVGFMMSVAVGFPMMILPCRQALNTLLFEQQQKDGTFAAGGYMPPLRFKALTLAVVFGTMVGGIMIPNVETVLGLTGATMGSLICFICPALIYKKIHKNALCSQIILWIGLGMLVISTYTTLSATEDTPVRTEAVGLEHLDREENRIGQDSVKLPEQNPVVEEPEDDRDKPKVPEEKEEMEQPQIKVPVQVPKREEERGKVEEKVQLDRPDQGIALPVGEAHRHEPPVPHDEVVVDMGREREESSENKVAPGGANDRLLEEPARMKPQKEALGPKQGKEVAAENQQRGGTGEPVPNLEKVPEAAVQQGGRPPYKELEPGEAKLEAKAQGAVLDGDTAEAAEQDKSQLQLPRKAEEAAKPMEKEADPGEKQELPLPERAELLENRNTEEKQEKAGDHRGFISLSFPPFPEAGPAKLLDHNVLLQVIKEQQVQHKQLLDQQAKLLAVIEEQHKEMHQQRQEEGAEEKPKPAEAQLEPAVPLSRSREDEGLGAKGDTAGKLLSKEQPEQHLAQQPPGSTKQHRDIVGKLEEAGHKRDIPVAPPKEWKVPLQENDRAVKNPVENRDLLHGDAQRVPAARNNLENKPLAEDLGGEREAKAGRDVHQKNFLKAVEAATAPIQREQPGAAKVQGVAGKSLERDSGTGLKAKTLSQVEPKDLAAVAASSSNRDVAVREQHPREREWQRGEQAEGAAGRQRDPPGHGHRKEEDPREEPWSRQGRGGGGPSNGADRKPDSRDAPAQKSENGAAAPRDPQQPERDVKPNRDLKLQGGLDLRRRRRDLLPSDQEEDGEEEEETAARGAGGVLIGLHPLPDVKVNDLRSALETRLSQVAEGAQHLVRSRHIQQVTQDRSP</sequence>
<feature type="compositionally biased region" description="Basic and acidic residues" evidence="8">
    <location>
        <begin position="377"/>
        <end position="388"/>
    </location>
</feature>
<feature type="compositionally biased region" description="Basic and acidic residues" evidence="8">
    <location>
        <begin position="931"/>
        <end position="951"/>
    </location>
</feature>
<feature type="non-terminal residue" evidence="11">
    <location>
        <position position="1"/>
    </location>
</feature>
<evidence type="ECO:0000259" key="10">
    <source>
        <dbReference type="Pfam" id="PF01490"/>
    </source>
</evidence>
<feature type="compositionally biased region" description="Basic and acidic residues" evidence="8">
    <location>
        <begin position="433"/>
        <end position="452"/>
    </location>
</feature>
<comment type="similarity">
    <text evidence="2">Belongs to the amino acid/polyamine transporter 2 family.</text>
</comment>
<keyword evidence="12" id="KW-1185">Reference proteome</keyword>
<feature type="compositionally biased region" description="Basic and acidic residues" evidence="8">
    <location>
        <begin position="907"/>
        <end position="924"/>
    </location>
</feature>
<keyword evidence="3" id="KW-0813">Transport</keyword>
<evidence type="ECO:0000313" key="11">
    <source>
        <dbReference type="EMBL" id="NWZ39614.1"/>
    </source>
</evidence>
<reference evidence="11 12" key="1">
    <citation type="submission" date="2019-09" db="EMBL/GenBank/DDBJ databases">
        <title>Bird 10,000 Genomes (B10K) Project - Family phase.</title>
        <authorList>
            <person name="Zhang G."/>
        </authorList>
    </citation>
    <scope>NUCLEOTIDE SEQUENCE [LARGE SCALE GENOMIC DNA]</scope>
    <source>
        <strain evidence="11">OUT-0037</strain>
        <tissue evidence="11">Liver</tissue>
    </source>
</reference>
<feature type="compositionally biased region" description="Basic and acidic residues" evidence="8">
    <location>
        <begin position="691"/>
        <end position="709"/>
    </location>
</feature>
<dbReference type="InterPro" id="IPR013057">
    <property type="entry name" value="AA_transpt_TM"/>
</dbReference>
<feature type="compositionally biased region" description="Basic and acidic residues" evidence="8">
    <location>
        <begin position="990"/>
        <end position="1003"/>
    </location>
</feature>
<feature type="transmembrane region" description="Helical" evidence="9">
    <location>
        <begin position="346"/>
        <end position="363"/>
    </location>
</feature>
<feature type="compositionally biased region" description="Basic and acidic residues" evidence="8">
    <location>
        <begin position="759"/>
        <end position="789"/>
    </location>
</feature>
<proteinExistence type="inferred from homology"/>
<keyword evidence="7 9" id="KW-0472">Membrane</keyword>
<dbReference type="PANTHER" id="PTHR22950">
    <property type="entry name" value="AMINO ACID TRANSPORTER"/>
    <property type="match status" value="1"/>
</dbReference>
<feature type="transmembrane region" description="Helical" evidence="9">
    <location>
        <begin position="193"/>
        <end position="220"/>
    </location>
</feature>
<keyword evidence="4 9" id="KW-0812">Transmembrane</keyword>
<name>A0A7K7M8J1_9PASS</name>
<evidence type="ECO:0000256" key="5">
    <source>
        <dbReference type="ARBA" id="ARBA00022970"/>
    </source>
</evidence>
<feature type="transmembrane region" description="Helical" evidence="9">
    <location>
        <begin position="51"/>
        <end position="71"/>
    </location>
</feature>
<feature type="region of interest" description="Disordered" evidence="8">
    <location>
        <begin position="803"/>
        <end position="1041"/>
    </location>
</feature>
<dbReference type="EMBL" id="VZSR01001755">
    <property type="protein sequence ID" value="NWZ39614.1"/>
    <property type="molecule type" value="Genomic_DNA"/>
</dbReference>
<evidence type="ECO:0000256" key="4">
    <source>
        <dbReference type="ARBA" id="ARBA00022692"/>
    </source>
</evidence>
<feature type="region of interest" description="Disordered" evidence="8">
    <location>
        <begin position="376"/>
        <end position="645"/>
    </location>
</feature>
<dbReference type="PANTHER" id="PTHR22950:SF646">
    <property type="entry name" value="SODIUM-COUPLED NEUTRAL AMINO ACID TRANSPORTER 10-RELATED"/>
    <property type="match status" value="1"/>
</dbReference>
<dbReference type="Pfam" id="PF01490">
    <property type="entry name" value="Aa_trans"/>
    <property type="match status" value="1"/>
</dbReference>
<gene>
    <name evidence="11" type="primary">Slc38a3_1</name>
    <name evidence="11" type="ORF">BRAATR_R08282</name>
</gene>
<feature type="transmembrane region" description="Helical" evidence="9">
    <location>
        <begin position="6"/>
        <end position="26"/>
    </location>
</feature>
<feature type="region of interest" description="Disordered" evidence="8">
    <location>
        <begin position="691"/>
        <end position="789"/>
    </location>
</feature>
<protein>
    <submittedName>
        <fullName evidence="11">S38A3 protein</fullName>
    </submittedName>
</protein>
<evidence type="ECO:0000256" key="8">
    <source>
        <dbReference type="SAM" id="MobiDB-lite"/>
    </source>
</evidence>